<feature type="signal peptide" evidence="11">
    <location>
        <begin position="1"/>
        <end position="24"/>
    </location>
</feature>
<dbReference type="InterPro" id="IPR050515">
    <property type="entry name" value="Beta-lactam/transpept"/>
</dbReference>
<gene>
    <name evidence="15" type="ORF">H9639_10575</name>
</gene>
<proteinExistence type="inferred from homology"/>
<evidence type="ECO:0000259" key="12">
    <source>
        <dbReference type="Pfam" id="PF00905"/>
    </source>
</evidence>
<comment type="similarity">
    <text evidence="2">Belongs to the transpeptidase family.</text>
</comment>
<evidence type="ECO:0000256" key="1">
    <source>
        <dbReference type="ARBA" id="ARBA00004370"/>
    </source>
</evidence>
<evidence type="ECO:0000256" key="7">
    <source>
        <dbReference type="ARBA" id="ARBA00023136"/>
    </source>
</evidence>
<dbReference type="PROSITE" id="PS51257">
    <property type="entry name" value="PROKAR_LIPOPROTEIN"/>
    <property type="match status" value="1"/>
</dbReference>
<feature type="chain" id="PRO_5046032624" description="Beta-lactamase" evidence="11">
    <location>
        <begin position="25"/>
        <end position="665"/>
    </location>
</feature>
<dbReference type="SUPFAM" id="SSF56601">
    <property type="entry name" value="beta-lactamase/transpeptidase-like"/>
    <property type="match status" value="1"/>
</dbReference>
<evidence type="ECO:0000256" key="3">
    <source>
        <dbReference type="ARBA" id="ARBA00007898"/>
    </source>
</evidence>
<dbReference type="EMBL" id="JACSQD010000004">
    <property type="protein sequence ID" value="MBD7995742.1"/>
    <property type="molecule type" value="Genomic_DNA"/>
</dbReference>
<evidence type="ECO:0000256" key="5">
    <source>
        <dbReference type="ARBA" id="ARBA00022729"/>
    </source>
</evidence>
<keyword evidence="7" id="KW-0472">Membrane</keyword>
<dbReference type="InterPro" id="IPR001460">
    <property type="entry name" value="PCN-bd_Tpept"/>
</dbReference>
<name>A0ABR8UT30_9MICC</name>
<dbReference type="PANTHER" id="PTHR30627:SF24">
    <property type="entry name" value="PENICILLIN-BINDING PROTEIN 4B"/>
    <property type="match status" value="1"/>
</dbReference>
<comment type="subcellular location">
    <subcellularLocation>
        <location evidence="1">Membrane</location>
    </subcellularLocation>
</comment>
<dbReference type="Pfam" id="PF03717">
    <property type="entry name" value="PBP_dimer"/>
    <property type="match status" value="1"/>
</dbReference>
<evidence type="ECO:0000256" key="2">
    <source>
        <dbReference type="ARBA" id="ARBA00007171"/>
    </source>
</evidence>
<evidence type="ECO:0000256" key="6">
    <source>
        <dbReference type="ARBA" id="ARBA00022801"/>
    </source>
</evidence>
<dbReference type="InterPro" id="IPR005311">
    <property type="entry name" value="PBP_dimer"/>
</dbReference>
<evidence type="ECO:0000256" key="4">
    <source>
        <dbReference type="ARBA" id="ARBA00012865"/>
    </source>
</evidence>
<evidence type="ECO:0000313" key="15">
    <source>
        <dbReference type="EMBL" id="MBD7995742.1"/>
    </source>
</evidence>
<dbReference type="PANTHER" id="PTHR30627">
    <property type="entry name" value="PEPTIDOGLYCAN D,D-TRANSPEPTIDASE"/>
    <property type="match status" value="1"/>
</dbReference>
<evidence type="ECO:0000256" key="10">
    <source>
        <dbReference type="SAM" id="MobiDB-lite"/>
    </source>
</evidence>
<evidence type="ECO:0000313" key="16">
    <source>
        <dbReference type="Proteomes" id="UP000609874"/>
    </source>
</evidence>
<dbReference type="InterPro" id="IPR002137">
    <property type="entry name" value="Beta-lactam_class-D_AS"/>
</dbReference>
<evidence type="ECO:0000256" key="9">
    <source>
        <dbReference type="RuleBase" id="RU361140"/>
    </source>
</evidence>
<evidence type="ECO:0000259" key="14">
    <source>
        <dbReference type="Pfam" id="PF05223"/>
    </source>
</evidence>
<keyword evidence="5 11" id="KW-0732">Signal</keyword>
<comment type="catalytic activity">
    <reaction evidence="9">
        <text>a beta-lactam + H2O = a substituted beta-amino acid</text>
        <dbReference type="Rhea" id="RHEA:20401"/>
        <dbReference type="ChEBI" id="CHEBI:15377"/>
        <dbReference type="ChEBI" id="CHEBI:35627"/>
        <dbReference type="ChEBI" id="CHEBI:140347"/>
        <dbReference type="EC" id="3.5.2.6"/>
    </reaction>
</comment>
<comment type="caution">
    <text evidence="15">The sequence shown here is derived from an EMBL/GenBank/DDBJ whole genome shotgun (WGS) entry which is preliminary data.</text>
</comment>
<dbReference type="Gene3D" id="3.90.1310.10">
    <property type="entry name" value="Penicillin-binding protein 2a (Domain 2)"/>
    <property type="match status" value="1"/>
</dbReference>
<dbReference type="Gene3D" id="3.40.710.10">
    <property type="entry name" value="DD-peptidase/beta-lactamase superfamily"/>
    <property type="match status" value="1"/>
</dbReference>
<reference evidence="15 16" key="1">
    <citation type="submission" date="2020-08" db="EMBL/GenBank/DDBJ databases">
        <title>A Genomic Blueprint of the Chicken Gut Microbiome.</title>
        <authorList>
            <person name="Gilroy R."/>
            <person name="Ravi A."/>
            <person name="Getino M."/>
            <person name="Pursley I."/>
            <person name="Horton D.L."/>
            <person name="Alikhan N.-F."/>
            <person name="Baker D."/>
            <person name="Gharbi K."/>
            <person name="Hall N."/>
            <person name="Watson M."/>
            <person name="Adriaenssens E.M."/>
            <person name="Foster-Nyarko E."/>
            <person name="Jarju S."/>
            <person name="Secka A."/>
            <person name="Antonio M."/>
            <person name="Oren A."/>
            <person name="Chaudhuri R."/>
            <person name="La Ragione R.M."/>
            <person name="Hildebrand F."/>
            <person name="Pallen M.J."/>
        </authorList>
    </citation>
    <scope>NUCLEOTIDE SEQUENCE [LARGE SCALE GENOMIC DNA]</scope>
    <source>
        <strain evidence="15 16">Sa2CUA1</strain>
    </source>
</reference>
<evidence type="ECO:0000259" key="13">
    <source>
        <dbReference type="Pfam" id="PF03717"/>
    </source>
</evidence>
<protein>
    <recommendedName>
        <fullName evidence="4 9">Beta-lactamase</fullName>
        <ecNumber evidence="4 9">3.5.2.6</ecNumber>
    </recommendedName>
</protein>
<dbReference type="PROSITE" id="PS00337">
    <property type="entry name" value="BETA_LACTAMASE_D"/>
    <property type="match status" value="1"/>
</dbReference>
<comment type="similarity">
    <text evidence="3 9">Belongs to the class-D beta-lactamase family.</text>
</comment>
<sequence length="665" mass="66868">MGNHRFLASVLSVSILGLSLAACSAEDRPAPEEAAAKLAEGLSGLDVSGSSFQDSTAEEINALLADSVSGMAPLKPAVSVTSVEEVSDDEATATLSYVWDVSAGDEDYSYETTVELQRDEEDLWQVRFDPSSVHPSLAPGDYLLREVTPVPRGEIHGADGQVLVTERPVWRVGIDKTRLESAELESSAAALAGFLELDPAAYTAQVLASGPEAFVEAITLRQDSVSPPAVFQAEVAAIPGAAAISASLPLAPTRTFARALLGSVGEATAELIEKSGGTLSPGDKTGLSGLQQQYNSQLLGVDGVAVRTVSAANVSSAPLFESDGVASDPLQTTLDVRLQTLAESVLADEPSASALVAIQPSTGNLLAVANGPGSEGAQTALLGQYAPGSTFKIATSLAMLRSGATPATTVSCPEELTVDGRRFNNASTYPAQFLGEIPLRQAFAQSCNTAFINARGTVAQPDLTAAAQALGVGVDAAIGTPAYFGSVPAAADGTLHAASMIGQGEILVSPLALAVAGASVAKGERVSPVLVEAADPAAGGETAGSSGSASASGSASVSGSASASGSAPGSAAAPSLTTAEAATLREMMRAVVTDGGVQLLQGVPGEPILAKTGTAEFGSDTPPRTHAWVVAIQGDLAVAVFIEEGELGSTSGGPVMKAFLDGLAG</sequence>
<dbReference type="Pfam" id="PF00905">
    <property type="entry name" value="Transpeptidase"/>
    <property type="match status" value="1"/>
</dbReference>
<dbReference type="Proteomes" id="UP000609874">
    <property type="component" value="Unassembled WGS sequence"/>
</dbReference>
<evidence type="ECO:0000256" key="8">
    <source>
        <dbReference type="ARBA" id="ARBA00023251"/>
    </source>
</evidence>
<keyword evidence="8 9" id="KW-0046">Antibiotic resistance</keyword>
<dbReference type="InterPro" id="IPR012338">
    <property type="entry name" value="Beta-lactam/transpept-like"/>
</dbReference>
<dbReference type="Pfam" id="PF05223">
    <property type="entry name" value="MecA_N"/>
    <property type="match status" value="1"/>
</dbReference>
<feature type="region of interest" description="Disordered" evidence="10">
    <location>
        <begin position="537"/>
        <end position="574"/>
    </location>
</feature>
<dbReference type="InterPro" id="IPR007887">
    <property type="entry name" value="MecA_N"/>
</dbReference>
<dbReference type="EC" id="3.5.2.6" evidence="4 9"/>
<feature type="domain" description="NTF2-like N-terminal transpeptidase" evidence="14">
    <location>
        <begin position="55"/>
        <end position="140"/>
    </location>
</feature>
<accession>A0ABR8UT30</accession>
<feature type="domain" description="Penicillin-binding protein transpeptidase" evidence="12">
    <location>
        <begin position="355"/>
        <end position="660"/>
    </location>
</feature>
<organism evidence="15 16">
    <name type="scientific">Arthrobacter gallicola</name>
    <dbReference type="NCBI Taxonomy" id="2762225"/>
    <lineage>
        <taxon>Bacteria</taxon>
        <taxon>Bacillati</taxon>
        <taxon>Actinomycetota</taxon>
        <taxon>Actinomycetes</taxon>
        <taxon>Micrococcales</taxon>
        <taxon>Micrococcaceae</taxon>
        <taxon>Arthrobacter</taxon>
    </lineage>
</organism>
<keyword evidence="16" id="KW-1185">Reference proteome</keyword>
<evidence type="ECO:0000256" key="11">
    <source>
        <dbReference type="SAM" id="SignalP"/>
    </source>
</evidence>
<feature type="domain" description="Penicillin-binding protein dimerisation" evidence="13">
    <location>
        <begin position="148"/>
        <end position="313"/>
    </location>
</feature>
<dbReference type="SUPFAM" id="SSF56519">
    <property type="entry name" value="Penicillin binding protein dimerisation domain"/>
    <property type="match status" value="1"/>
</dbReference>
<keyword evidence="6 9" id="KW-0378">Hydrolase</keyword>
<dbReference type="InterPro" id="IPR036138">
    <property type="entry name" value="PBP_dimer_sf"/>
</dbReference>